<dbReference type="AlphaFoldDB" id="A0A0L6UMK0"/>
<organism evidence="1 2">
    <name type="scientific">Puccinia sorghi</name>
    <dbReference type="NCBI Taxonomy" id="27349"/>
    <lineage>
        <taxon>Eukaryota</taxon>
        <taxon>Fungi</taxon>
        <taxon>Dikarya</taxon>
        <taxon>Basidiomycota</taxon>
        <taxon>Pucciniomycotina</taxon>
        <taxon>Pucciniomycetes</taxon>
        <taxon>Pucciniales</taxon>
        <taxon>Pucciniaceae</taxon>
        <taxon>Puccinia</taxon>
    </lineage>
</organism>
<proteinExistence type="predicted"/>
<gene>
    <name evidence="1" type="ORF">VP01_47g1</name>
</gene>
<evidence type="ECO:0000313" key="2">
    <source>
        <dbReference type="Proteomes" id="UP000037035"/>
    </source>
</evidence>
<keyword evidence="2" id="KW-1185">Reference proteome</keyword>
<dbReference type="EMBL" id="LAVV01009943">
    <property type="protein sequence ID" value="KNZ49763.1"/>
    <property type="molecule type" value="Genomic_DNA"/>
</dbReference>
<reference evidence="1 2" key="1">
    <citation type="submission" date="2015-08" db="EMBL/GenBank/DDBJ databases">
        <title>Next Generation Sequencing and Analysis of the Genome of Puccinia sorghi L Schw, the Causal Agent of Maize Common Rust.</title>
        <authorList>
            <person name="Rochi L."/>
            <person name="Burguener G."/>
            <person name="Darino M."/>
            <person name="Turjanski A."/>
            <person name="Kreff E."/>
            <person name="Dieguez M.J."/>
            <person name="Sacco F."/>
        </authorList>
    </citation>
    <scope>NUCLEOTIDE SEQUENCE [LARGE SCALE GENOMIC DNA]</scope>
    <source>
        <strain evidence="1 2">RO10H11247</strain>
    </source>
</reference>
<dbReference type="Proteomes" id="UP000037035">
    <property type="component" value="Unassembled WGS sequence"/>
</dbReference>
<dbReference type="VEuPathDB" id="FungiDB:VP01_47g1"/>
<protein>
    <submittedName>
        <fullName evidence="1">Uncharacterized protein</fullName>
    </submittedName>
</protein>
<sequence length="121" mass="13442">MDLEETLQHTQARLDTIAGQQNPAPAQPNLAPAPASNLMVLAKPQPFDGTRGTAAKVFIGQIGLHAVTYPKDYTATSSQPYLDKFFNKEPVVFDDFLNDFKSSFFDQNCRHCAQVAWQNLL</sequence>
<evidence type="ECO:0000313" key="1">
    <source>
        <dbReference type="EMBL" id="KNZ49763.1"/>
    </source>
</evidence>
<name>A0A0L6UMK0_9BASI</name>
<comment type="caution">
    <text evidence="1">The sequence shown here is derived from an EMBL/GenBank/DDBJ whole genome shotgun (WGS) entry which is preliminary data.</text>
</comment>
<accession>A0A0L6UMK0</accession>
<dbReference type="OrthoDB" id="4847360at2759"/>